<name>A0A4R1LBR1_9BACT</name>
<protein>
    <submittedName>
        <fullName evidence="1">Uncharacterized protein</fullName>
    </submittedName>
</protein>
<comment type="caution">
    <text evidence="1">The sequence shown here is derived from an EMBL/GenBank/DDBJ whole genome shotgun (WGS) entry which is preliminary data.</text>
</comment>
<dbReference type="AlphaFoldDB" id="A0A4R1LBR1"/>
<sequence length="226" mass="24914">MLPPPMIRDWARRLIASEFEADPLSAQTEHATIRVYDKLRQYLCTPVGVSGFQALASRALSLAKSQCPKLCSVQVTANGDLRGLDEAQFQLDTDEDGGVGIDLISQLLGLLFTLIGEAATMRLMEDVPCQSMVGAEWEMTDARIAARGTRYLKPFEDILLEADQLRSVSERLEALADKHTCIEEIMSLAGNIRKMAALLDVFTLIRSKAGDDQDEARRPPANGYVN</sequence>
<dbReference type="EMBL" id="SMGK01000001">
    <property type="protein sequence ID" value="TCK75815.1"/>
    <property type="molecule type" value="Genomic_DNA"/>
</dbReference>
<evidence type="ECO:0000313" key="2">
    <source>
        <dbReference type="Proteomes" id="UP000295210"/>
    </source>
</evidence>
<dbReference type="Proteomes" id="UP000295210">
    <property type="component" value="Unassembled WGS sequence"/>
</dbReference>
<organism evidence="1 2">
    <name type="scientific">Acidipila rosea</name>
    <dbReference type="NCBI Taxonomy" id="768535"/>
    <lineage>
        <taxon>Bacteria</taxon>
        <taxon>Pseudomonadati</taxon>
        <taxon>Acidobacteriota</taxon>
        <taxon>Terriglobia</taxon>
        <taxon>Terriglobales</taxon>
        <taxon>Acidobacteriaceae</taxon>
        <taxon>Acidipila</taxon>
    </lineage>
</organism>
<evidence type="ECO:0000313" key="1">
    <source>
        <dbReference type="EMBL" id="TCK75815.1"/>
    </source>
</evidence>
<accession>A0A4R1LBR1</accession>
<gene>
    <name evidence="1" type="ORF">C7378_0809</name>
</gene>
<proteinExistence type="predicted"/>
<keyword evidence="2" id="KW-1185">Reference proteome</keyword>
<reference evidence="1 2" key="1">
    <citation type="submission" date="2019-03" db="EMBL/GenBank/DDBJ databases">
        <title>Genomic Encyclopedia of Type Strains, Phase IV (KMG-IV): sequencing the most valuable type-strain genomes for metagenomic binning, comparative biology and taxonomic classification.</title>
        <authorList>
            <person name="Goeker M."/>
        </authorList>
    </citation>
    <scope>NUCLEOTIDE SEQUENCE [LARGE SCALE GENOMIC DNA]</scope>
    <source>
        <strain evidence="1 2">DSM 103428</strain>
    </source>
</reference>